<sequence>MAIVEALSQEFIAAARDAFISDGVETAGIRPETLASWRRSKAAGVAAAGTVSHFSDGHFDHDSALLRAVRPVTADLMRQFHSDDLAMLLIDRNAVIVGRWSTGCRMERRLDEMGSVTGAVFDEAHVGSTGLGTPLEDGVPAFVDGTEHYNSTFDDVIAAGAPIVNPATGVVAGVLDLVSLTGAPPGLMLPLVSRAAREAGELLASGFARQDRALMDSFMRIERRGRRRPMIAINSRLLVANNKVDRLLAGYPHDELWEMVQGAVAEGRQTLLLDGRGSGAPVDALIRVVDGGGAALQLKPAGQRSRAPKSSPQADALASSVRSALPGRSLHWIDAVGAVSDAVASGRPVLITGAEGSGKSALAVTAALLWARDPRLVSMIDASTRGPGEIPAVPADARAVVVDGIDPAGHGVVEWQAALEAHVTAGCRVLLVCATGLPPSVPRLVTVDLPSLAHRVSDIADLVRSWSTRRQRRVSVTPDAVRELERRCWAGNIRELFEVLDESYATATGGRITRNDLRPARGAGPRRRLTYLENVEREAIAALLRAADGRRSDVAKELGISRATLYRKLSALGLGS</sequence>
<dbReference type="Proteomes" id="UP001049518">
    <property type="component" value="Chromosome"/>
</dbReference>
<dbReference type="InterPro" id="IPR002197">
    <property type="entry name" value="HTH_Fis"/>
</dbReference>
<dbReference type="SUPFAM" id="SSF52540">
    <property type="entry name" value="P-loop containing nucleoside triphosphate hydrolases"/>
    <property type="match status" value="1"/>
</dbReference>
<proteinExistence type="predicted"/>
<dbReference type="PROSITE" id="PS50045">
    <property type="entry name" value="SIGMA54_INTERACT_4"/>
    <property type="match status" value="1"/>
</dbReference>
<accession>A0ABX8QZN2</accession>
<dbReference type="InterPro" id="IPR009057">
    <property type="entry name" value="Homeodomain-like_sf"/>
</dbReference>
<evidence type="ECO:0000313" key="7">
    <source>
        <dbReference type="Proteomes" id="UP001049518"/>
    </source>
</evidence>
<dbReference type="Gene3D" id="1.10.8.60">
    <property type="match status" value="1"/>
</dbReference>
<keyword evidence="7" id="KW-1185">Reference proteome</keyword>
<keyword evidence="3" id="KW-0805">Transcription regulation</keyword>
<dbReference type="InterPro" id="IPR027417">
    <property type="entry name" value="P-loop_NTPase"/>
</dbReference>
<evidence type="ECO:0000256" key="3">
    <source>
        <dbReference type="ARBA" id="ARBA00023015"/>
    </source>
</evidence>
<reference evidence="6" key="1">
    <citation type="submission" date="2020-07" db="EMBL/GenBank/DDBJ databases">
        <authorList>
            <person name="Tarantini F.S."/>
            <person name="Hong K.W."/>
            <person name="Chan K.G."/>
        </authorList>
    </citation>
    <scope>NUCLEOTIDE SEQUENCE</scope>
    <source>
        <strain evidence="6">32-07</strain>
    </source>
</reference>
<name>A0ABX8QZN2_9ACTN</name>
<dbReference type="Gene3D" id="3.30.450.40">
    <property type="match status" value="1"/>
</dbReference>
<dbReference type="InterPro" id="IPR002078">
    <property type="entry name" value="Sigma_54_int"/>
</dbReference>
<evidence type="ECO:0000313" key="6">
    <source>
        <dbReference type="EMBL" id="QXJ24271.1"/>
    </source>
</evidence>
<evidence type="ECO:0000256" key="4">
    <source>
        <dbReference type="ARBA" id="ARBA00023163"/>
    </source>
</evidence>
<protein>
    <submittedName>
        <fullName evidence="6">Helix-turn-helix domain-containing protein</fullName>
    </submittedName>
</protein>
<dbReference type="Gene3D" id="1.10.10.60">
    <property type="entry name" value="Homeodomain-like"/>
    <property type="match status" value="1"/>
</dbReference>
<dbReference type="SUPFAM" id="SSF46689">
    <property type="entry name" value="Homeodomain-like"/>
    <property type="match status" value="1"/>
</dbReference>
<evidence type="ECO:0000256" key="1">
    <source>
        <dbReference type="ARBA" id="ARBA00022741"/>
    </source>
</evidence>
<dbReference type="InterPro" id="IPR029016">
    <property type="entry name" value="GAF-like_dom_sf"/>
</dbReference>
<dbReference type="PRINTS" id="PR01590">
    <property type="entry name" value="HTHFIS"/>
</dbReference>
<dbReference type="InterPro" id="IPR058031">
    <property type="entry name" value="AAA_lid_NorR"/>
</dbReference>
<feature type="domain" description="Sigma-54 factor interaction" evidence="5">
    <location>
        <begin position="444"/>
        <end position="505"/>
    </location>
</feature>
<dbReference type="PANTHER" id="PTHR32071">
    <property type="entry name" value="TRANSCRIPTIONAL REGULATORY PROTEIN"/>
    <property type="match status" value="1"/>
</dbReference>
<evidence type="ECO:0000259" key="5">
    <source>
        <dbReference type="PROSITE" id="PS50045"/>
    </source>
</evidence>
<dbReference type="EMBL" id="CP059572">
    <property type="protein sequence ID" value="QXJ24271.1"/>
    <property type="molecule type" value="Genomic_DNA"/>
</dbReference>
<keyword evidence="2" id="KW-0067">ATP-binding</keyword>
<dbReference type="Pfam" id="PF25601">
    <property type="entry name" value="AAA_lid_14"/>
    <property type="match status" value="1"/>
</dbReference>
<dbReference type="RefSeq" id="WP_273699950.1">
    <property type="nucleotide sequence ID" value="NZ_CP059572.1"/>
</dbReference>
<keyword evidence="1" id="KW-0547">Nucleotide-binding</keyword>
<gene>
    <name evidence="6" type="ORF">AGRA3207_005560</name>
</gene>
<keyword evidence="4" id="KW-0804">Transcription</keyword>
<dbReference type="Pfam" id="PF02954">
    <property type="entry name" value="HTH_8"/>
    <property type="match status" value="1"/>
</dbReference>
<organism evidence="6 7">
    <name type="scientific">Actinomadura graeca</name>
    <dbReference type="NCBI Taxonomy" id="2750812"/>
    <lineage>
        <taxon>Bacteria</taxon>
        <taxon>Bacillati</taxon>
        <taxon>Actinomycetota</taxon>
        <taxon>Actinomycetes</taxon>
        <taxon>Streptosporangiales</taxon>
        <taxon>Thermomonosporaceae</taxon>
        <taxon>Actinomadura</taxon>
    </lineage>
</organism>
<evidence type="ECO:0000256" key="2">
    <source>
        <dbReference type="ARBA" id="ARBA00022840"/>
    </source>
</evidence>